<name>A0AC61R7H0_9FIRM</name>
<dbReference type="Proteomes" id="UP000308836">
    <property type="component" value="Unassembled WGS sequence"/>
</dbReference>
<reference evidence="1" key="1">
    <citation type="submission" date="2019-04" db="EMBL/GenBank/DDBJ databases">
        <title>Microbes associate with the intestines of laboratory mice.</title>
        <authorList>
            <person name="Navarre W."/>
            <person name="Wong E."/>
            <person name="Huang K."/>
            <person name="Tropini C."/>
            <person name="Ng K."/>
            <person name="Yu B."/>
        </authorList>
    </citation>
    <scope>NUCLEOTIDE SEQUENCE</scope>
    <source>
        <strain evidence="1">NM09_H32</strain>
    </source>
</reference>
<protein>
    <submittedName>
        <fullName evidence="1">Uncharacterized protein</fullName>
    </submittedName>
</protein>
<gene>
    <name evidence="1" type="ORF">E5336_06900</name>
</gene>
<evidence type="ECO:0000313" key="2">
    <source>
        <dbReference type="Proteomes" id="UP000308836"/>
    </source>
</evidence>
<dbReference type="EMBL" id="SRYG01000012">
    <property type="protein sequence ID" value="TGY65875.1"/>
    <property type="molecule type" value="Genomic_DNA"/>
</dbReference>
<evidence type="ECO:0000313" key="1">
    <source>
        <dbReference type="EMBL" id="TGY65875.1"/>
    </source>
</evidence>
<keyword evidence="2" id="KW-1185">Reference proteome</keyword>
<sequence>MNKSKKWLVSLCAAVALSFSPVTLRAAEETSTNTEPTLYKTVDEQKNALSAYPSVIRAGFDANQSQTDQGTYVIPGLIETQTLDKTGKVAECDEMTPQGVTIADDYILISAYCHKHEHNTVLYVLSRDDHKYLKTIVLENRPHAGSIAYDTLNRNVWIATKDEKTKKGSVSFIKLANMDNYDFEHDHKALKYDYSIETPQLKDDSFLTYADSKLYCGYFTKDEGSVKVYDFDIDPASGKLDTTRRHVAKAYGYDNIGDNCQGIAMDDHFIYLAASDGPSMQSTLSVFKRGETSLLNSNAQKIITLPPRLEQIYPDGNGGLLTLYESAASAYRNEGSDHIDRVLTMNIQDMLASK</sequence>
<accession>A0AC61R7H0</accession>
<proteinExistence type="predicted"/>
<comment type="caution">
    <text evidence="1">The sequence shown here is derived from an EMBL/GenBank/DDBJ whole genome shotgun (WGS) entry which is preliminary data.</text>
</comment>
<organism evidence="1 2">
    <name type="scientific">Dubosiella muris</name>
    <dbReference type="NCBI Taxonomy" id="3038133"/>
    <lineage>
        <taxon>Bacteria</taxon>
        <taxon>Bacillati</taxon>
        <taxon>Bacillota</taxon>
        <taxon>Erysipelotrichia</taxon>
        <taxon>Erysipelotrichales</taxon>
        <taxon>Erysipelotrichaceae</taxon>
        <taxon>Dubosiella</taxon>
    </lineage>
</organism>